<dbReference type="RefSeq" id="WP_193524056.1">
    <property type="nucleotide sequence ID" value="NZ_JABASA010000031.1"/>
</dbReference>
<organism evidence="2 3">
    <name type="scientific">Streptococcus ratti</name>
    <dbReference type="NCBI Taxonomy" id="1341"/>
    <lineage>
        <taxon>Bacteria</taxon>
        <taxon>Bacillati</taxon>
        <taxon>Bacillota</taxon>
        <taxon>Bacilli</taxon>
        <taxon>Lactobacillales</taxon>
        <taxon>Streptococcaceae</taxon>
        <taxon>Streptococcus</taxon>
    </lineage>
</organism>
<accession>A0A7X9LFE7</accession>
<sequence length="278" mass="31103">MFRYISSIDGKKQEFPNRDALLLGLESEENRCLQMNFSTQLTLEQVDQDGNVLDQAQLLFPMEEGESYQEALAEFGLVQELRKGLLAGLIPGKNMSSEQRKPAGHKEKETAHLMKRSASLLGKLFRSFAIGLALLLGLVSFLISIQNTQQIKTLKSQSTLPKLTQTSTSNTSDEHAVDVFSRYFLGAYFNQRASLKNFVASDIEIDKLKTNVKTANSVLLEQIRRKNKGIYTMTYVCGIKINGGKVSTKRVTFTLKQNKSNDYGYQVITAPKLGAYPN</sequence>
<keyword evidence="1" id="KW-1133">Transmembrane helix</keyword>
<dbReference type="CDD" id="cd16427">
    <property type="entry name" value="TraM-like"/>
    <property type="match status" value="1"/>
</dbReference>
<evidence type="ECO:0000313" key="2">
    <source>
        <dbReference type="EMBL" id="NMD49967.1"/>
    </source>
</evidence>
<protein>
    <submittedName>
        <fullName evidence="2">Uncharacterized protein</fullName>
    </submittedName>
</protein>
<dbReference type="AlphaFoldDB" id="A0A7X9LFE7"/>
<proteinExistence type="predicted"/>
<dbReference type="Gene3D" id="3.10.450.540">
    <property type="match status" value="1"/>
</dbReference>
<name>A0A7X9LFE7_STRRT</name>
<evidence type="ECO:0000313" key="3">
    <source>
        <dbReference type="Proteomes" id="UP000532121"/>
    </source>
</evidence>
<dbReference type="EMBL" id="JABASA010000031">
    <property type="protein sequence ID" value="NMD49967.1"/>
    <property type="molecule type" value="Genomic_DNA"/>
</dbReference>
<dbReference type="Proteomes" id="UP000532121">
    <property type="component" value="Unassembled WGS sequence"/>
</dbReference>
<evidence type="ECO:0000256" key="1">
    <source>
        <dbReference type="SAM" id="Phobius"/>
    </source>
</evidence>
<keyword evidence="1" id="KW-0812">Transmembrane</keyword>
<comment type="caution">
    <text evidence="2">The sequence shown here is derived from an EMBL/GenBank/DDBJ whole genome shotgun (WGS) entry which is preliminary data.</text>
</comment>
<keyword evidence="1" id="KW-0472">Membrane</keyword>
<reference evidence="2 3" key="1">
    <citation type="submission" date="2020-04" db="EMBL/GenBank/DDBJ databases">
        <title>MicrobeNet Type strains.</title>
        <authorList>
            <person name="Nicholson A.C."/>
        </authorList>
    </citation>
    <scope>NUCLEOTIDE SEQUENCE [LARGE SCALE GENOMIC DNA]</scope>
    <source>
        <strain evidence="2 3">DSM 22768</strain>
    </source>
</reference>
<gene>
    <name evidence="2" type="ORF">HHO37_10010</name>
</gene>
<feature type="transmembrane region" description="Helical" evidence="1">
    <location>
        <begin position="124"/>
        <end position="145"/>
    </location>
</feature>